<protein>
    <submittedName>
        <fullName evidence="3">Acyl-CoA reductase</fullName>
    </submittedName>
</protein>
<gene>
    <name evidence="3" type="ORF">SAMN05192586_103102</name>
</gene>
<dbReference type="Proteomes" id="UP000199355">
    <property type="component" value="Unassembled WGS sequence"/>
</dbReference>
<dbReference type="SUPFAM" id="SSF53720">
    <property type="entry name" value="ALDH-like"/>
    <property type="match status" value="1"/>
</dbReference>
<evidence type="ECO:0000259" key="2">
    <source>
        <dbReference type="Pfam" id="PF00171"/>
    </source>
</evidence>
<dbReference type="Gene3D" id="3.40.309.10">
    <property type="entry name" value="Aldehyde Dehydrogenase, Chain A, domain 2"/>
    <property type="match status" value="1"/>
</dbReference>
<evidence type="ECO:0000313" key="4">
    <source>
        <dbReference type="Proteomes" id="UP000199355"/>
    </source>
</evidence>
<proteinExistence type="predicted"/>
<feature type="domain" description="Aldehyde dehydrogenase" evidence="2">
    <location>
        <begin position="9"/>
        <end position="272"/>
    </location>
</feature>
<organism evidence="3 4">
    <name type="scientific">Desulfovibrio legallii</name>
    <dbReference type="NCBI Taxonomy" id="571438"/>
    <lineage>
        <taxon>Bacteria</taxon>
        <taxon>Pseudomonadati</taxon>
        <taxon>Thermodesulfobacteriota</taxon>
        <taxon>Desulfovibrionia</taxon>
        <taxon>Desulfovibrionales</taxon>
        <taxon>Desulfovibrionaceae</taxon>
        <taxon>Desulfovibrio</taxon>
    </lineage>
</organism>
<dbReference type="Gene3D" id="3.40.605.10">
    <property type="entry name" value="Aldehyde Dehydrogenase, Chain A, domain 1"/>
    <property type="match status" value="1"/>
</dbReference>
<reference evidence="4" key="1">
    <citation type="submission" date="2016-10" db="EMBL/GenBank/DDBJ databases">
        <authorList>
            <person name="Varghese N."/>
            <person name="Submissions S."/>
        </authorList>
    </citation>
    <scope>NUCLEOTIDE SEQUENCE [LARGE SCALE GENOMIC DNA]</scope>
    <source>
        <strain evidence="4">KHC7</strain>
    </source>
</reference>
<dbReference type="EMBL" id="FNBX01000003">
    <property type="protein sequence ID" value="SDF26986.1"/>
    <property type="molecule type" value="Genomic_DNA"/>
</dbReference>
<dbReference type="Pfam" id="PF00171">
    <property type="entry name" value="Aldedh"/>
    <property type="match status" value="1"/>
</dbReference>
<dbReference type="InterPro" id="IPR016161">
    <property type="entry name" value="Ald_DH/histidinol_DH"/>
</dbReference>
<accession>A0A1G7JQ36</accession>
<keyword evidence="4" id="KW-1185">Reference proteome</keyword>
<dbReference type="OrthoDB" id="9815791at2"/>
<dbReference type="InterPro" id="IPR015590">
    <property type="entry name" value="Aldehyde_DH_dom"/>
</dbReference>
<name>A0A1G7JQ36_9BACT</name>
<sequence length="497" mass="52777">MIGDNDLISMQQARILAENAAAAQKKLAAMPQETLDAIVEAMADAAEAQAQSLAVMSQEESDCGVWQDKLAKILFVCRRVRQSLRGLRCVGLLREDSASGVWEVGVPLGVIAALCPVTSPISTAVCNTLLAIKSGNAIVFSLHPRALESMRTALNILCAAGRAHGLPEGAVAYMDVVAKKGTQELMRHPDVALVMVTGVLGMFPAARASGKPLIYGGTGNGPVFIERSARVETAVADILASKSFDNGLAPSAEQCVIVDGCVEPQVRRAFQDRGGYFMSPEEAAALMDVLFHSDGRRRRHMVGQSALALAQKAGFAPPKGTRVLVAPRRYVAGADPYTRELLTPVLGYYVEPDWRHACEKCLELLLQERHAQTLTIHSEDAEVIRQFALKKPVARLLVNTGAAFGGMGLTTNLTPAMTQGSGIAGYGITSDNISPYNLIYRRTVGFGARGLDCLADLAAGGPATPPPAAPDAPLELLRAVLRRVLETARPAPHGSAD</sequence>
<dbReference type="InterPro" id="IPR016163">
    <property type="entry name" value="Ald_DH_C"/>
</dbReference>
<evidence type="ECO:0000256" key="1">
    <source>
        <dbReference type="ARBA" id="ARBA00023002"/>
    </source>
</evidence>
<dbReference type="RefSeq" id="WP_092152857.1">
    <property type="nucleotide sequence ID" value="NZ_FNBX01000003.1"/>
</dbReference>
<keyword evidence="1" id="KW-0560">Oxidoreductase</keyword>
<dbReference type="InterPro" id="IPR016162">
    <property type="entry name" value="Ald_DH_N"/>
</dbReference>
<dbReference type="GO" id="GO:0016620">
    <property type="term" value="F:oxidoreductase activity, acting on the aldehyde or oxo group of donors, NAD or NADP as acceptor"/>
    <property type="evidence" value="ECO:0007669"/>
    <property type="project" value="InterPro"/>
</dbReference>
<dbReference type="AlphaFoldDB" id="A0A1G7JQ36"/>
<evidence type="ECO:0000313" key="3">
    <source>
        <dbReference type="EMBL" id="SDF26986.1"/>
    </source>
</evidence>
<dbReference type="PANTHER" id="PTHR11699">
    <property type="entry name" value="ALDEHYDE DEHYDROGENASE-RELATED"/>
    <property type="match status" value="1"/>
</dbReference>
<dbReference type="STRING" id="571438.SAMN05192586_103102"/>